<keyword evidence="3" id="KW-1185">Reference proteome</keyword>
<accession>A0ABQ1HGD1</accession>
<proteinExistence type="predicted"/>
<dbReference type="RefSeq" id="WP_188493533.1">
    <property type="nucleotide sequence ID" value="NZ_BMGA01000002.1"/>
</dbReference>
<reference evidence="3" key="1">
    <citation type="journal article" date="2019" name="Int. J. Syst. Evol. Microbiol.">
        <title>The Global Catalogue of Microorganisms (GCM) 10K type strain sequencing project: providing services to taxonomists for standard genome sequencing and annotation.</title>
        <authorList>
            <consortium name="The Broad Institute Genomics Platform"/>
            <consortium name="The Broad Institute Genome Sequencing Center for Infectious Disease"/>
            <person name="Wu L."/>
            <person name="Ma J."/>
        </authorList>
    </citation>
    <scope>NUCLEOTIDE SEQUENCE [LARGE SCALE GENOMIC DNA]</scope>
    <source>
        <strain evidence="3">CGMCC 1.12811</strain>
    </source>
</reference>
<dbReference type="Proteomes" id="UP000658793">
    <property type="component" value="Unassembled WGS sequence"/>
</dbReference>
<keyword evidence="1" id="KW-1133">Transmembrane helix</keyword>
<comment type="caution">
    <text evidence="2">The sequence shown here is derived from an EMBL/GenBank/DDBJ whole genome shotgun (WGS) entry which is preliminary data.</text>
</comment>
<protein>
    <recommendedName>
        <fullName evidence="4">FecR protein domain-containing protein</fullName>
    </recommendedName>
</protein>
<keyword evidence="1" id="KW-0812">Transmembrane</keyword>
<evidence type="ECO:0000256" key="1">
    <source>
        <dbReference type="SAM" id="Phobius"/>
    </source>
</evidence>
<name>A0ABQ1HGD1_9FLAO</name>
<evidence type="ECO:0008006" key="4">
    <source>
        <dbReference type="Google" id="ProtNLM"/>
    </source>
</evidence>
<evidence type="ECO:0000313" key="3">
    <source>
        <dbReference type="Proteomes" id="UP000658793"/>
    </source>
</evidence>
<organism evidence="2 3">
    <name type="scientific">Flavobacterium palustre</name>
    <dbReference type="NCBI Taxonomy" id="1476463"/>
    <lineage>
        <taxon>Bacteria</taxon>
        <taxon>Pseudomonadati</taxon>
        <taxon>Bacteroidota</taxon>
        <taxon>Flavobacteriia</taxon>
        <taxon>Flavobacteriales</taxon>
        <taxon>Flavobacteriaceae</taxon>
        <taxon>Flavobacterium</taxon>
    </lineage>
</organism>
<dbReference type="EMBL" id="BMGA01000002">
    <property type="protein sequence ID" value="GGA74042.1"/>
    <property type="molecule type" value="Genomic_DNA"/>
</dbReference>
<sequence length="172" mass="19242">MKTSKNINSDLNLHELNNENLKKKHSEELGLHVPEDYFAKSKSEILSKVLVKQESKIIPMYRKRSTWIVAASIVLILGITVYKPFSVLNFNDSPTVVVDSVVNTSTEKVVVTDSPAVYSKDSQTDVVLTKESGSISTSSNVKSVENDIVVESLFMEENEINESVNNYMLEDI</sequence>
<keyword evidence="1" id="KW-0472">Membrane</keyword>
<feature type="transmembrane region" description="Helical" evidence="1">
    <location>
        <begin position="66"/>
        <end position="85"/>
    </location>
</feature>
<evidence type="ECO:0000313" key="2">
    <source>
        <dbReference type="EMBL" id="GGA74042.1"/>
    </source>
</evidence>
<gene>
    <name evidence="2" type="ORF">GCM10008015_13440</name>
</gene>